<feature type="signal peptide" evidence="1">
    <location>
        <begin position="1"/>
        <end position="19"/>
    </location>
</feature>
<dbReference type="RefSeq" id="XP_013383533.1">
    <property type="nucleotide sequence ID" value="XM_013528079.1"/>
</dbReference>
<dbReference type="KEGG" id="lak:106153929"/>
<dbReference type="InParanoid" id="A0A1S3HBZ2"/>
<gene>
    <name evidence="3" type="primary">LOC106153929</name>
</gene>
<keyword evidence="1" id="KW-0732">Signal</keyword>
<dbReference type="AlphaFoldDB" id="A0A1S3HBZ2"/>
<dbReference type="GeneID" id="106153929"/>
<proteinExistence type="predicted"/>
<name>A0A1S3HBZ2_LINAN</name>
<sequence length="317" mass="32957">MQLTLSTLVLIGLAALVRGAEIDLLGVCDPHKDICVAKYSSCEPFLGNVNGEKYAMVEAKAGLLEVNPNSRRCTCLPGFSAVNIGKAVGDSVRLECVPVEGASCYTDGDCNIRNLDCLPLLSLLPGIFGATGQLNSDSLFAPGFLTPATQAIYSFIAGFLQLSTQFLCGFNRVNTIEYKCDYPSPSKSDTYMYGGGAASGHGTGFAGVCKRVNRNGGYQAASSLTKGSQTHQQPAAPSFGHGGHSFGHGAFSPYGGASSMYGAHPFGGMSNTFGAGYGGNTHGRYGGNSHNTYGGKTYGAAQSGHGMPRNYGGYGRK</sequence>
<organism evidence="2 3">
    <name type="scientific">Lingula anatina</name>
    <name type="common">Brachiopod</name>
    <name type="synonym">Lingula unguis</name>
    <dbReference type="NCBI Taxonomy" id="7574"/>
    <lineage>
        <taxon>Eukaryota</taxon>
        <taxon>Metazoa</taxon>
        <taxon>Spiralia</taxon>
        <taxon>Lophotrochozoa</taxon>
        <taxon>Brachiopoda</taxon>
        <taxon>Linguliformea</taxon>
        <taxon>Lingulata</taxon>
        <taxon>Lingulida</taxon>
        <taxon>Linguloidea</taxon>
        <taxon>Lingulidae</taxon>
        <taxon>Lingula</taxon>
    </lineage>
</organism>
<keyword evidence="2" id="KW-1185">Reference proteome</keyword>
<reference evidence="3" key="1">
    <citation type="submission" date="2025-08" db="UniProtKB">
        <authorList>
            <consortium name="RefSeq"/>
        </authorList>
    </citation>
    <scope>IDENTIFICATION</scope>
    <source>
        <tissue evidence="3">Gonads</tissue>
    </source>
</reference>
<evidence type="ECO:0000256" key="1">
    <source>
        <dbReference type="SAM" id="SignalP"/>
    </source>
</evidence>
<evidence type="ECO:0000313" key="2">
    <source>
        <dbReference type="Proteomes" id="UP000085678"/>
    </source>
</evidence>
<evidence type="ECO:0000313" key="3">
    <source>
        <dbReference type="RefSeq" id="XP_013383533.1"/>
    </source>
</evidence>
<protein>
    <submittedName>
        <fullName evidence="3">Shematrin-like protein 3</fullName>
    </submittedName>
</protein>
<feature type="chain" id="PRO_5010208155" evidence="1">
    <location>
        <begin position="20"/>
        <end position="317"/>
    </location>
</feature>
<dbReference type="Proteomes" id="UP000085678">
    <property type="component" value="Unplaced"/>
</dbReference>
<accession>A0A1S3HBZ2</accession>